<dbReference type="EMBL" id="CAHIKZ030005408">
    <property type="protein sequence ID" value="CAE1324416.1"/>
    <property type="molecule type" value="Genomic_DNA"/>
</dbReference>
<reference evidence="1" key="1">
    <citation type="submission" date="2021-01" db="EMBL/GenBank/DDBJ databases">
        <authorList>
            <person name="Li R."/>
            <person name="Bekaert M."/>
        </authorList>
    </citation>
    <scope>NUCLEOTIDE SEQUENCE</scope>
    <source>
        <strain evidence="1">Farmed</strain>
    </source>
</reference>
<comment type="caution">
    <text evidence="1">The sequence shown here is derived from an EMBL/GenBank/DDBJ whole genome shotgun (WGS) entry which is preliminary data.</text>
</comment>
<dbReference type="AlphaFoldDB" id="A0A812EMY6"/>
<name>A0A812EMY6_ACAPH</name>
<evidence type="ECO:0008006" key="3">
    <source>
        <dbReference type="Google" id="ProtNLM"/>
    </source>
</evidence>
<gene>
    <name evidence="1" type="ORF">SPHA_74195</name>
</gene>
<evidence type="ECO:0000313" key="2">
    <source>
        <dbReference type="Proteomes" id="UP000597762"/>
    </source>
</evidence>
<evidence type="ECO:0000313" key="1">
    <source>
        <dbReference type="EMBL" id="CAE1324416.1"/>
    </source>
</evidence>
<dbReference type="OrthoDB" id="10249338at2759"/>
<proteinExistence type="predicted"/>
<organism evidence="1 2">
    <name type="scientific">Acanthosepion pharaonis</name>
    <name type="common">Pharaoh cuttlefish</name>
    <name type="synonym">Sepia pharaonis</name>
    <dbReference type="NCBI Taxonomy" id="158019"/>
    <lineage>
        <taxon>Eukaryota</taxon>
        <taxon>Metazoa</taxon>
        <taxon>Spiralia</taxon>
        <taxon>Lophotrochozoa</taxon>
        <taxon>Mollusca</taxon>
        <taxon>Cephalopoda</taxon>
        <taxon>Coleoidea</taxon>
        <taxon>Decapodiformes</taxon>
        <taxon>Sepiida</taxon>
        <taxon>Sepiina</taxon>
        <taxon>Sepiidae</taxon>
        <taxon>Acanthosepion</taxon>
    </lineage>
</organism>
<protein>
    <recommendedName>
        <fullName evidence="3">Reverse transcriptase domain-containing protein</fullName>
    </recommendedName>
</protein>
<dbReference type="Proteomes" id="UP000597762">
    <property type="component" value="Unassembled WGS sequence"/>
</dbReference>
<sequence length="234" mass="25995">MYAGIKTATGLTPIKTAPLKSKAGEVITDRGKQLEPWVEHYLELHGGVGCPALCGGTRKSHRLSLLRGRGDGRDGIPSKKGHVPRDMRDANIATTYKNKGDLSDCNNYRGISLFTVVGKSLASRVYSTVCYNGGASNAFPVSSGVKQGCFVVPTLFWIFFSMLLREPHGMEKYDLKTGSDLGALSDEQQEKLNAFKIQTRHQNEKYLRAHPEVECMLADFLRYEKIYLSFVIEK</sequence>
<keyword evidence="2" id="KW-1185">Reference proteome</keyword>
<accession>A0A812EMY6</accession>